<evidence type="ECO:0000256" key="6">
    <source>
        <dbReference type="ARBA" id="ARBA00022692"/>
    </source>
</evidence>
<dbReference type="PANTHER" id="PTHR10050:SF46">
    <property type="entry name" value="PROTEIN O-MANNOSYL-TRANSFERASE 2"/>
    <property type="match status" value="1"/>
</dbReference>
<dbReference type="Pfam" id="PF16192">
    <property type="entry name" value="PMT_4TMC"/>
    <property type="match status" value="1"/>
</dbReference>
<evidence type="ECO:0000256" key="1">
    <source>
        <dbReference type="ARBA" id="ARBA00004127"/>
    </source>
</evidence>
<dbReference type="GO" id="GO:0005886">
    <property type="term" value="C:plasma membrane"/>
    <property type="evidence" value="ECO:0007669"/>
    <property type="project" value="UniProtKB-SubCell"/>
</dbReference>
<evidence type="ECO:0000256" key="3">
    <source>
        <dbReference type="ARBA" id="ARBA00007222"/>
    </source>
</evidence>
<dbReference type="InterPro" id="IPR027005">
    <property type="entry name" value="PMT-like"/>
</dbReference>
<dbReference type="EMBL" id="JACYXZ010000003">
    <property type="protein sequence ID" value="MBD8870673.1"/>
    <property type="molecule type" value="Genomic_DNA"/>
</dbReference>
<comment type="subcellular location">
    <subcellularLocation>
        <location evidence="10">Cell membrane</location>
    </subcellularLocation>
    <subcellularLocation>
        <location evidence="1">Endomembrane system</location>
        <topology evidence="1">Multi-pass membrane protein</topology>
    </subcellularLocation>
</comment>
<feature type="transmembrane region" description="Helical" evidence="10">
    <location>
        <begin position="208"/>
        <end position="226"/>
    </location>
</feature>
<comment type="function">
    <text evidence="10">Protein O-mannosyltransferase that catalyzes the transfer of a single mannose residue from a polyprenol phospho-mannosyl lipidic donor to the hydroxyl group of selected serine and threonine residues in acceptor proteins.</text>
</comment>
<comment type="pathway">
    <text evidence="2 10">Protein modification; protein glycosylation.</text>
</comment>
<evidence type="ECO:0000256" key="7">
    <source>
        <dbReference type="ARBA" id="ARBA00022989"/>
    </source>
</evidence>
<keyword evidence="6 10" id="KW-0812">Transmembrane</keyword>
<evidence type="ECO:0000256" key="11">
    <source>
        <dbReference type="SAM" id="MobiDB-lite"/>
    </source>
</evidence>
<dbReference type="InterPro" id="IPR032421">
    <property type="entry name" value="PMT_4TMC"/>
</dbReference>
<evidence type="ECO:0000256" key="4">
    <source>
        <dbReference type="ARBA" id="ARBA00022676"/>
    </source>
</evidence>
<feature type="domain" description="Protein O-mannosyl-transferase C-terminal four TM" evidence="13">
    <location>
        <begin position="379"/>
        <end position="575"/>
    </location>
</feature>
<evidence type="ECO:0000259" key="13">
    <source>
        <dbReference type="Pfam" id="PF16192"/>
    </source>
</evidence>
<gene>
    <name evidence="14" type="ORF">IE331_13645</name>
</gene>
<feature type="transmembrane region" description="Helical" evidence="10">
    <location>
        <begin position="253"/>
        <end position="270"/>
    </location>
</feature>
<dbReference type="GO" id="GO:0012505">
    <property type="term" value="C:endomembrane system"/>
    <property type="evidence" value="ECO:0007669"/>
    <property type="project" value="UniProtKB-SubCell"/>
</dbReference>
<dbReference type="InterPro" id="IPR003342">
    <property type="entry name" value="ArnT-like_N"/>
</dbReference>
<evidence type="ECO:0000259" key="12">
    <source>
        <dbReference type="Pfam" id="PF02366"/>
    </source>
</evidence>
<evidence type="ECO:0000256" key="9">
    <source>
        <dbReference type="ARBA" id="ARBA00093617"/>
    </source>
</evidence>
<protein>
    <recommendedName>
        <fullName evidence="9 10">Polyprenol-phosphate-mannose--protein mannosyltransferase</fullName>
        <ecNumber evidence="10">2.4.1.-</ecNumber>
    </recommendedName>
</protein>
<feature type="transmembrane region" description="Helical" evidence="10">
    <location>
        <begin position="184"/>
        <end position="202"/>
    </location>
</feature>
<dbReference type="Proteomes" id="UP000616839">
    <property type="component" value="Unassembled WGS sequence"/>
</dbReference>
<keyword evidence="8 10" id="KW-0472">Membrane</keyword>
<evidence type="ECO:0000313" key="15">
    <source>
        <dbReference type="Proteomes" id="UP000616839"/>
    </source>
</evidence>
<keyword evidence="10" id="KW-1003">Cell membrane</keyword>
<dbReference type="EC" id="2.4.1.-" evidence="10"/>
<accession>A0A927PZR4</accession>
<feature type="region of interest" description="Disordered" evidence="11">
    <location>
        <begin position="1"/>
        <end position="49"/>
    </location>
</feature>
<organism evidence="14 15">
    <name type="scientific">Nocardioides donggukensis</name>
    <dbReference type="NCBI Taxonomy" id="2774019"/>
    <lineage>
        <taxon>Bacteria</taxon>
        <taxon>Bacillati</taxon>
        <taxon>Actinomycetota</taxon>
        <taxon>Actinomycetes</taxon>
        <taxon>Propionibacteriales</taxon>
        <taxon>Nocardioidaceae</taxon>
        <taxon>Nocardioides</taxon>
    </lineage>
</organism>
<keyword evidence="7 10" id="KW-1133">Transmembrane helix</keyword>
<proteinExistence type="inferred from homology"/>
<evidence type="ECO:0000256" key="5">
    <source>
        <dbReference type="ARBA" id="ARBA00022679"/>
    </source>
</evidence>
<name>A0A927PZR4_9ACTN</name>
<comment type="similarity">
    <text evidence="3 10">Belongs to the glycosyltransferase 39 family.</text>
</comment>
<dbReference type="PANTHER" id="PTHR10050">
    <property type="entry name" value="DOLICHYL-PHOSPHATE-MANNOSE--PROTEIN MANNOSYLTRANSFERASE"/>
    <property type="match status" value="1"/>
</dbReference>
<feature type="transmembrane region" description="Helical" evidence="10">
    <location>
        <begin position="315"/>
        <end position="336"/>
    </location>
</feature>
<feature type="transmembrane region" description="Helical" evidence="10">
    <location>
        <begin position="497"/>
        <end position="521"/>
    </location>
</feature>
<evidence type="ECO:0000256" key="10">
    <source>
        <dbReference type="RuleBase" id="RU367007"/>
    </source>
</evidence>
<feature type="domain" description="ArnT-like N-terminal" evidence="12">
    <location>
        <begin position="69"/>
        <end position="319"/>
    </location>
</feature>
<evidence type="ECO:0000256" key="8">
    <source>
        <dbReference type="ARBA" id="ARBA00023136"/>
    </source>
</evidence>
<reference evidence="14" key="1">
    <citation type="submission" date="2020-09" db="EMBL/GenBank/DDBJ databases">
        <title>Nocardioides sp. strain MJB4 16S ribosomal RNA gene Genome sequencing and assembly.</title>
        <authorList>
            <person name="Kim I."/>
        </authorList>
    </citation>
    <scope>NUCLEOTIDE SEQUENCE</scope>
    <source>
        <strain evidence="14">MJB4</strain>
    </source>
</reference>
<feature type="transmembrane region" description="Helical" evidence="10">
    <location>
        <begin position="156"/>
        <end position="177"/>
    </location>
</feature>
<keyword evidence="15" id="KW-1185">Reference proteome</keyword>
<evidence type="ECO:0000256" key="2">
    <source>
        <dbReference type="ARBA" id="ARBA00004922"/>
    </source>
</evidence>
<dbReference type="AlphaFoldDB" id="A0A927PZR4"/>
<feature type="transmembrane region" description="Helical" evidence="10">
    <location>
        <begin position="60"/>
        <end position="79"/>
    </location>
</feature>
<sequence length="576" mass="63721">MAAAVESADVSPVVAPEERAGPREPTRAAPGDRGGPGEPGGPVPPARDRARPLARLEDPLIGWVAAAAVAVLAFALRVWRLGNPREFSFDETYYAKDAWSMLQHGYVRDYVDGANERILEGDLTGLFQDEPSMIVHPEVGKWLIALGEQAFGFEPFGWRFASAVAGALMVLALVRLVRRLTGSTMLGCVAGLLLCFDGMQLVLSRLALLDVFLAMFLVLAASCLVADREWTRARLSARLASAAGEVPRWGPRVWFRPWLLGAGIWFGLALGTKWSAIYPLAAFGLLVWAWDSGFRRSIGVRWPVLRSAVLDGVPAFVHLVVVAGLVYTVSWTGWLLHAGEYEEHLSQSQYTVHLDGDPWPTSVEPDAEGFVGETWQSLRSLYHYHRDVYQFHTEDLDDSTHVYASDPAGWLLLARPVGVNVESDIAPGTQGCRAPAESTCLREVLLIGTPVLWWGGALALAYAAVAWLGMRDWRFGFALVGAVSLWLPWELNDDRPIFLFYASAVLPFTIVALTLIMGHLLGRARAPSSRRTIGTIVAGSFFVLVLLNFAWFWPIWTNGLLTRDEWLDRIWFSRWI</sequence>
<feature type="transmembrane region" description="Helical" evidence="10">
    <location>
        <begin position="533"/>
        <end position="556"/>
    </location>
</feature>
<keyword evidence="5 10" id="KW-0808">Transferase</keyword>
<dbReference type="GO" id="GO:0004169">
    <property type="term" value="F:dolichyl-phosphate-mannose-protein mannosyltransferase activity"/>
    <property type="evidence" value="ECO:0007669"/>
    <property type="project" value="UniProtKB-UniRule"/>
</dbReference>
<feature type="compositionally biased region" description="Basic and acidic residues" evidence="11">
    <location>
        <begin position="16"/>
        <end position="26"/>
    </location>
</feature>
<comment type="caution">
    <text evidence="14">The sequence shown here is derived from an EMBL/GenBank/DDBJ whole genome shotgun (WGS) entry which is preliminary data.</text>
</comment>
<dbReference type="Pfam" id="PF02366">
    <property type="entry name" value="PMT"/>
    <property type="match status" value="1"/>
</dbReference>
<feature type="transmembrane region" description="Helical" evidence="10">
    <location>
        <begin position="451"/>
        <end position="468"/>
    </location>
</feature>
<keyword evidence="4 10" id="KW-0328">Glycosyltransferase</keyword>
<evidence type="ECO:0000313" key="14">
    <source>
        <dbReference type="EMBL" id="MBD8870673.1"/>
    </source>
</evidence>